<dbReference type="SMART" id="SM00091">
    <property type="entry name" value="PAS"/>
    <property type="match status" value="1"/>
</dbReference>
<evidence type="ECO:0000313" key="20">
    <source>
        <dbReference type="Proteomes" id="UP000019116"/>
    </source>
</evidence>
<evidence type="ECO:0000256" key="9">
    <source>
        <dbReference type="ARBA" id="ARBA00022840"/>
    </source>
</evidence>
<evidence type="ECO:0000259" key="17">
    <source>
        <dbReference type="PROSITE" id="PS50112"/>
    </source>
</evidence>
<dbReference type="GO" id="GO:0005524">
    <property type="term" value="F:ATP binding"/>
    <property type="evidence" value="ECO:0007669"/>
    <property type="project" value="UniProtKB-KW"/>
</dbReference>
<keyword evidence="9" id="KW-0067">ATP-binding</keyword>
<dbReference type="EC" id="2.7.11.1" evidence="2"/>
<dbReference type="EnsemblPlants" id="TraesCS5B02G401200.1">
    <property type="protein sequence ID" value="TraesCS5B02G401200.1"/>
    <property type="gene ID" value="TraesCS5B02G401200"/>
</dbReference>
<keyword evidence="4" id="KW-0600">Photoreceptor protein</keyword>
<dbReference type="Gramene" id="TraesCAD_scaffold_022625_01G000200.1">
    <property type="protein sequence ID" value="TraesCAD_scaffold_022625_01G000200.1"/>
    <property type="gene ID" value="TraesCAD_scaffold_022625_01G000200"/>
</dbReference>
<reference evidence="19" key="1">
    <citation type="submission" date="2018-08" db="EMBL/GenBank/DDBJ databases">
        <authorList>
            <person name="Rossello M."/>
        </authorList>
    </citation>
    <scope>NUCLEOTIDE SEQUENCE [LARGE SCALE GENOMIC DNA]</scope>
    <source>
        <strain evidence="19">cv. Chinese Spring</strain>
    </source>
</reference>
<gene>
    <name evidence="19" type="primary">LOC123113382</name>
</gene>
<dbReference type="AlphaFoldDB" id="A0A3B6LTI4"/>
<dbReference type="GeneID" id="123113382"/>
<dbReference type="GO" id="GO:0009882">
    <property type="term" value="F:blue light photoreceptor activity"/>
    <property type="evidence" value="ECO:0007669"/>
    <property type="project" value="UniProtKB-ARBA"/>
</dbReference>
<dbReference type="GO" id="GO:0007165">
    <property type="term" value="P:signal transduction"/>
    <property type="evidence" value="ECO:0000318"/>
    <property type="project" value="GO_Central"/>
</dbReference>
<keyword evidence="12" id="KW-0675">Receptor</keyword>
<dbReference type="Gramene" id="TraesCS5B03G0994600.2">
    <property type="protein sequence ID" value="TraesCS5B03G0994600.2.CDS"/>
    <property type="gene ID" value="TraesCS5B03G0994600"/>
</dbReference>
<evidence type="ECO:0000256" key="2">
    <source>
        <dbReference type="ARBA" id="ARBA00012513"/>
    </source>
</evidence>
<dbReference type="CDD" id="cd00130">
    <property type="entry name" value="PAS"/>
    <property type="match status" value="1"/>
</dbReference>
<feature type="compositionally biased region" description="Low complexity" evidence="15">
    <location>
        <begin position="123"/>
        <end position="133"/>
    </location>
</feature>
<dbReference type="InterPro" id="IPR000719">
    <property type="entry name" value="Prot_kinase_dom"/>
</dbReference>
<dbReference type="Proteomes" id="UP000019116">
    <property type="component" value="Chromosome 5B"/>
</dbReference>
<dbReference type="Pfam" id="PF07714">
    <property type="entry name" value="PK_Tyr_Ser-Thr"/>
    <property type="match status" value="1"/>
</dbReference>
<evidence type="ECO:0000256" key="3">
    <source>
        <dbReference type="ARBA" id="ARBA00022527"/>
    </source>
</evidence>
<dbReference type="Gramene" id="TraesCS5B02G401200.1">
    <property type="protein sequence ID" value="TraesCS5B02G401200.1"/>
    <property type="gene ID" value="TraesCS5B02G401200"/>
</dbReference>
<evidence type="ECO:0000259" key="18">
    <source>
        <dbReference type="PROSITE" id="PS50113"/>
    </source>
</evidence>
<comment type="catalytic activity">
    <reaction evidence="14">
        <text>L-seryl-[protein] + ATP = O-phospho-L-seryl-[protein] + ADP + H(+)</text>
        <dbReference type="Rhea" id="RHEA:17989"/>
        <dbReference type="Rhea" id="RHEA-COMP:9863"/>
        <dbReference type="Rhea" id="RHEA-COMP:11604"/>
        <dbReference type="ChEBI" id="CHEBI:15378"/>
        <dbReference type="ChEBI" id="CHEBI:29999"/>
        <dbReference type="ChEBI" id="CHEBI:30616"/>
        <dbReference type="ChEBI" id="CHEBI:83421"/>
        <dbReference type="ChEBI" id="CHEBI:456216"/>
        <dbReference type="EC" id="2.7.11.1"/>
    </reaction>
</comment>
<evidence type="ECO:0000256" key="15">
    <source>
        <dbReference type="SAM" id="MobiDB-lite"/>
    </source>
</evidence>
<dbReference type="PROSITE" id="PS50112">
    <property type="entry name" value="PAS"/>
    <property type="match status" value="1"/>
</dbReference>
<evidence type="ECO:0000259" key="16">
    <source>
        <dbReference type="PROSITE" id="PS50011"/>
    </source>
</evidence>
<reference evidence="19" key="2">
    <citation type="submission" date="2018-10" db="UniProtKB">
        <authorList>
            <consortium name="EnsemblPlants"/>
        </authorList>
    </citation>
    <scope>IDENTIFICATION</scope>
</reference>
<dbReference type="PANTHER" id="PTHR44329">
    <property type="entry name" value="SERINE/THREONINE-PROTEIN KINASE TNNI3K-RELATED"/>
    <property type="match status" value="1"/>
</dbReference>
<accession>A0A3B6LTI4</accession>
<dbReference type="Gramene" id="TraesNOR5B03G02992870.1">
    <property type="protein sequence ID" value="TraesNOR5B03G02992870.1"/>
    <property type="gene ID" value="TraesNOR5B03G02992870"/>
</dbReference>
<dbReference type="PANTHER" id="PTHR44329:SF198">
    <property type="entry name" value="PROTEIN KINASE DOMAIN-CONTAINING PROTEIN"/>
    <property type="match status" value="1"/>
</dbReference>
<evidence type="ECO:0000256" key="11">
    <source>
        <dbReference type="ARBA" id="ARBA00023136"/>
    </source>
</evidence>
<dbReference type="GO" id="GO:0004674">
    <property type="term" value="F:protein serine/threonine kinase activity"/>
    <property type="evidence" value="ECO:0000318"/>
    <property type="project" value="GO_Central"/>
</dbReference>
<dbReference type="Gramene" id="TraesCLE_scaffold_042461_01G000200.1">
    <property type="protein sequence ID" value="TraesCLE_scaffold_042461_01G000200.1"/>
    <property type="gene ID" value="TraesCLE_scaffold_042461_01G000200"/>
</dbReference>
<keyword evidence="11" id="KW-0472">Membrane</keyword>
<feature type="compositionally biased region" description="Low complexity" evidence="15">
    <location>
        <begin position="34"/>
        <end position="45"/>
    </location>
</feature>
<dbReference type="Gramene" id="TraesJAG5B03G02961620.1">
    <property type="protein sequence ID" value="TraesJAG5B03G02961620.1"/>
    <property type="gene ID" value="TraesJAG5B03G02961620"/>
</dbReference>
<dbReference type="InterPro" id="IPR011009">
    <property type="entry name" value="Kinase-like_dom_sf"/>
</dbReference>
<dbReference type="Pfam" id="PF00989">
    <property type="entry name" value="PAS"/>
    <property type="match status" value="1"/>
</dbReference>
<dbReference type="SMR" id="A0A3B6LTI4"/>
<evidence type="ECO:0000256" key="8">
    <source>
        <dbReference type="ARBA" id="ARBA00022777"/>
    </source>
</evidence>
<feature type="domain" description="PAS" evidence="17">
    <location>
        <begin position="157"/>
        <end position="221"/>
    </location>
</feature>
<feature type="region of interest" description="Disordered" evidence="15">
    <location>
        <begin position="1"/>
        <end position="48"/>
    </location>
</feature>
<dbReference type="Gramene" id="TraesARI7B03G04285120.1">
    <property type="protein sequence ID" value="TraesARI7B03G04285120.1"/>
    <property type="gene ID" value="TraesARI7B03G04285120"/>
</dbReference>
<dbReference type="PROSITE" id="PS50113">
    <property type="entry name" value="PAC"/>
    <property type="match status" value="1"/>
</dbReference>
<dbReference type="Gramene" id="TraesSTA5B03G02955930.1">
    <property type="protein sequence ID" value="TraesSTA5B03G02955930.1"/>
    <property type="gene ID" value="TraesSTA5B03G02955930"/>
</dbReference>
<dbReference type="PROSITE" id="PS00108">
    <property type="entry name" value="PROTEIN_KINASE_ST"/>
    <property type="match status" value="1"/>
</dbReference>
<evidence type="ECO:0000256" key="6">
    <source>
        <dbReference type="ARBA" id="ARBA00022679"/>
    </source>
</evidence>
<sequence>MRGKQHGTQQNRTEENSTEEVISVSKRMRQHRTAAASAGGMSGMAPRHAAPPASLHYVRREPIRCWPLPRSSPRSSLSHEAGYRGAMEVDELLRKIRELEQGQAELVREIGRLAPGPRRRPRPAFSSRRAVAALPDPSPRPLRDNRARLSDRHCHWILQSLGQAVHIIAPDGKLLYWNRYAEHMYGYSASEAIGQDAIELIVHPTDYDAATVVIQNIFMGKCFRGKFPVKNKSGERFFIVVHNTPLYDDDGSLIGLICVSLDVRTLQEIFSPSTTEKSYQSSSKPHFHVNNRPKSGSQNKGSFDSQQPLQSAITSRITTFATKLTSRVRSRIRTGQNCERRCASGCEDQYSEHDVRADLTSSEASTLNGDVRYGAFVAEEKSPGELSKTNIDDSGEGKVGFHKMFSSKAEVLLAKKGISWPRKGRENDGGSGKSNIPSTHLHDKQANDQSHQRVPVVQSIIIPDCQDTKYAHSSKYEFSGSWWTFNNTSSISSTSTIGSPIERVDYEADCLDYEILWKDLLIGEQVGQGSCGTVYHALWYGSDVAVKLFSKQEYSEEMINTFRQEVSLMKKLRHPSIILFMGAVASEERLCIVTEFLPRGSLFQLLQKDTGKLDPRRKLNMAIDIARGMNYLHSSIPTIVHRDLKSSNLLVDKNWTVKVADFGLSRLKLETFLTTKGGKGTPQWMAPEVLRSEPSNEKSDVYSYGVVLWELVTHKIPWDTLNPMQIIAAVGFMDHRLEIPSNMDPQWASIIESCWDSDPQRRPSFQELLERLQDLQKQYIVQARTRREAAGKGAGKMSAEDC</sequence>
<dbReference type="PaxDb" id="4565-Traes_5BL_F27D43734.1"/>
<evidence type="ECO:0000256" key="14">
    <source>
        <dbReference type="ARBA" id="ARBA00048679"/>
    </source>
</evidence>
<dbReference type="SUPFAM" id="SSF55785">
    <property type="entry name" value="PYP-like sensor domain (PAS domain)"/>
    <property type="match status" value="1"/>
</dbReference>
<protein>
    <recommendedName>
        <fullName evidence="2">non-specific serine/threonine protein kinase</fullName>
        <ecNumber evidence="2">2.7.11.1</ecNumber>
    </recommendedName>
</protein>
<dbReference type="InterPro" id="IPR000014">
    <property type="entry name" value="PAS"/>
</dbReference>
<dbReference type="CDD" id="cd13999">
    <property type="entry name" value="STKc_MAP3K-like"/>
    <property type="match status" value="1"/>
</dbReference>
<dbReference type="Gramene" id="TraesMAC5B03G02962320.1">
    <property type="protein sequence ID" value="TraesMAC5B03G02962320.1"/>
    <property type="gene ID" value="TraesMAC5B03G02962320"/>
</dbReference>
<evidence type="ECO:0000256" key="13">
    <source>
        <dbReference type="ARBA" id="ARBA00047899"/>
    </source>
</evidence>
<keyword evidence="5" id="KW-0716">Sensory transduction</keyword>
<dbReference type="PRINTS" id="PR00109">
    <property type="entry name" value="TYRKINASE"/>
</dbReference>
<dbReference type="RefSeq" id="XP_044390537.1">
    <property type="nucleotide sequence ID" value="XM_044534602.1"/>
</dbReference>
<evidence type="ECO:0000256" key="4">
    <source>
        <dbReference type="ARBA" id="ARBA00022543"/>
    </source>
</evidence>
<dbReference type="InterPro" id="IPR001245">
    <property type="entry name" value="Ser-Thr/Tyr_kinase_cat_dom"/>
</dbReference>
<evidence type="ECO:0000256" key="10">
    <source>
        <dbReference type="ARBA" id="ARBA00022991"/>
    </source>
</evidence>
<feature type="compositionally biased region" description="Polar residues" evidence="15">
    <location>
        <begin position="274"/>
        <end position="284"/>
    </location>
</feature>
<feature type="compositionally biased region" description="Polar residues" evidence="15">
    <location>
        <begin position="292"/>
        <end position="308"/>
    </location>
</feature>
<feature type="region of interest" description="Disordered" evidence="15">
    <location>
        <begin position="420"/>
        <end position="453"/>
    </location>
</feature>
<dbReference type="Gramene" id="TraesWEE_scaffold_018141_01G000300.1">
    <property type="protein sequence ID" value="TraesWEE_scaffold_018141_01G000300.1"/>
    <property type="gene ID" value="TraesWEE_scaffold_018141_01G000300"/>
</dbReference>
<proteinExistence type="predicted"/>
<dbReference type="PROSITE" id="PS50011">
    <property type="entry name" value="PROTEIN_KINASE_DOM"/>
    <property type="match status" value="1"/>
</dbReference>
<dbReference type="Gene3D" id="3.30.200.20">
    <property type="entry name" value="Phosphorylase Kinase, domain 1"/>
    <property type="match status" value="1"/>
</dbReference>
<name>A0A3B6LTI4_WHEAT</name>
<keyword evidence="6" id="KW-0808">Transferase</keyword>
<dbReference type="Gene3D" id="3.30.450.20">
    <property type="entry name" value="PAS domain"/>
    <property type="match status" value="1"/>
</dbReference>
<dbReference type="Gene3D" id="1.10.510.10">
    <property type="entry name" value="Transferase(Phosphotransferase) domain 1"/>
    <property type="match status" value="1"/>
</dbReference>
<comment type="catalytic activity">
    <reaction evidence="13">
        <text>L-threonyl-[protein] + ATP = O-phospho-L-threonyl-[protein] + ADP + H(+)</text>
        <dbReference type="Rhea" id="RHEA:46608"/>
        <dbReference type="Rhea" id="RHEA-COMP:11060"/>
        <dbReference type="Rhea" id="RHEA-COMP:11605"/>
        <dbReference type="ChEBI" id="CHEBI:15378"/>
        <dbReference type="ChEBI" id="CHEBI:30013"/>
        <dbReference type="ChEBI" id="CHEBI:30616"/>
        <dbReference type="ChEBI" id="CHEBI:61977"/>
        <dbReference type="ChEBI" id="CHEBI:456216"/>
        <dbReference type="EC" id="2.7.11.1"/>
    </reaction>
</comment>
<evidence type="ECO:0000256" key="12">
    <source>
        <dbReference type="ARBA" id="ARBA00023170"/>
    </source>
</evidence>
<keyword evidence="8" id="KW-0418">Kinase</keyword>
<dbReference type="InterPro" id="IPR000700">
    <property type="entry name" value="PAS-assoc_C"/>
</dbReference>
<comment type="subcellular location">
    <subcellularLocation>
        <location evidence="1">Membrane</location>
    </subcellularLocation>
</comment>
<dbReference type="GO" id="GO:0006355">
    <property type="term" value="P:regulation of DNA-templated transcription"/>
    <property type="evidence" value="ECO:0007669"/>
    <property type="project" value="InterPro"/>
</dbReference>
<feature type="region of interest" description="Disordered" evidence="15">
    <location>
        <begin position="114"/>
        <end position="145"/>
    </location>
</feature>
<dbReference type="Gramene" id="TraesJUL5B03G02986250.1">
    <property type="protein sequence ID" value="TraesJUL5B03G02986250.1"/>
    <property type="gene ID" value="TraesJUL5B03G02986250"/>
</dbReference>
<dbReference type="NCBIfam" id="TIGR00229">
    <property type="entry name" value="sensory_box"/>
    <property type="match status" value="1"/>
</dbReference>
<evidence type="ECO:0000256" key="5">
    <source>
        <dbReference type="ARBA" id="ARBA00022606"/>
    </source>
</evidence>
<keyword evidence="10" id="KW-0157">Chromophore</keyword>
<evidence type="ECO:0000256" key="1">
    <source>
        <dbReference type="ARBA" id="ARBA00004370"/>
    </source>
</evidence>
<dbReference type="SMART" id="SM00220">
    <property type="entry name" value="S_TKc"/>
    <property type="match status" value="1"/>
</dbReference>
<organism evidence="19">
    <name type="scientific">Triticum aestivum</name>
    <name type="common">Wheat</name>
    <dbReference type="NCBI Taxonomy" id="4565"/>
    <lineage>
        <taxon>Eukaryota</taxon>
        <taxon>Viridiplantae</taxon>
        <taxon>Streptophyta</taxon>
        <taxon>Embryophyta</taxon>
        <taxon>Tracheophyta</taxon>
        <taxon>Spermatophyta</taxon>
        <taxon>Magnoliopsida</taxon>
        <taxon>Liliopsida</taxon>
        <taxon>Poales</taxon>
        <taxon>Poaceae</taxon>
        <taxon>BOP clade</taxon>
        <taxon>Pooideae</taxon>
        <taxon>Triticodae</taxon>
        <taxon>Triticeae</taxon>
        <taxon>Triticinae</taxon>
        <taxon>Triticum</taxon>
    </lineage>
</organism>
<evidence type="ECO:0000256" key="7">
    <source>
        <dbReference type="ARBA" id="ARBA00022741"/>
    </source>
</evidence>
<dbReference type="InterPro" id="IPR008271">
    <property type="entry name" value="Ser/Thr_kinase_AS"/>
</dbReference>
<keyword evidence="3" id="KW-0723">Serine/threonine-protein kinase</keyword>
<evidence type="ECO:0000313" key="19">
    <source>
        <dbReference type="EnsemblPlants" id="TraesCS5B02G401200.1"/>
    </source>
</evidence>
<feature type="region of interest" description="Disordered" evidence="15">
    <location>
        <begin position="274"/>
        <end position="308"/>
    </location>
</feature>
<dbReference type="FunFam" id="1.10.510.10:FF:000476">
    <property type="entry name" value="PAS domain-containing protein tyrosine kinase family protein"/>
    <property type="match status" value="1"/>
</dbReference>
<dbReference type="InterPro" id="IPR035965">
    <property type="entry name" value="PAS-like_dom_sf"/>
</dbReference>
<dbReference type="Gramene" id="TraesLDM5B03G02967680.1">
    <property type="protein sequence ID" value="TraesLDM5B03G02967680.1"/>
    <property type="gene ID" value="TraesLDM5B03G02967680"/>
</dbReference>
<keyword evidence="7" id="KW-0547">Nucleotide-binding</keyword>
<feature type="domain" description="Protein kinase" evidence="16">
    <location>
        <begin position="520"/>
        <end position="780"/>
    </location>
</feature>
<dbReference type="GO" id="GO:0016020">
    <property type="term" value="C:membrane"/>
    <property type="evidence" value="ECO:0007669"/>
    <property type="project" value="UniProtKB-SubCell"/>
</dbReference>
<dbReference type="Gramene" id="TraesROB_scaffold_024300_01G000200.1">
    <property type="protein sequence ID" value="TraesROB_scaffold_024300_01G000200.1"/>
    <property type="gene ID" value="TraesROB_scaffold_024300_01G000200"/>
</dbReference>
<dbReference type="SUPFAM" id="SSF56112">
    <property type="entry name" value="Protein kinase-like (PK-like)"/>
    <property type="match status" value="1"/>
</dbReference>
<keyword evidence="20" id="KW-1185">Reference proteome</keyword>
<dbReference type="Gramene" id="TraesSYM7B03G04054980.1">
    <property type="protein sequence ID" value="TraesSYM7B03G04054980.1"/>
    <property type="gene ID" value="TraesSYM7B03G04054980"/>
</dbReference>
<feature type="domain" description="PAC" evidence="18">
    <location>
        <begin position="223"/>
        <end position="275"/>
    </location>
</feature>
<dbReference type="FunFam" id="3.30.200.20:FF:000329">
    <property type="entry name" value="PAS domain-containing protein tyrosine kinase"/>
    <property type="match status" value="1"/>
</dbReference>
<feature type="compositionally biased region" description="Polar residues" evidence="15">
    <location>
        <begin position="1"/>
        <end position="11"/>
    </location>
</feature>
<dbReference type="STRING" id="4565.A0A3B6LTI4"/>
<dbReference type="InterPro" id="IPR051681">
    <property type="entry name" value="Ser/Thr_Kinases-Pseudokinases"/>
</dbReference>
<dbReference type="InterPro" id="IPR013767">
    <property type="entry name" value="PAS_fold"/>
</dbReference>
<dbReference type="Gramene" id="TraesLAC5B03G02918950.1">
    <property type="protein sequence ID" value="TraesLAC5B03G02918950.1"/>
    <property type="gene ID" value="TraesLAC5B03G02918950"/>
</dbReference>